<evidence type="ECO:0000313" key="3">
    <source>
        <dbReference type="Proteomes" id="UP000070700"/>
    </source>
</evidence>
<dbReference type="PANTHER" id="PTHR43792:SF1">
    <property type="entry name" value="N-ACETYLTRANSFERASE DOMAIN-CONTAINING PROTEIN"/>
    <property type="match status" value="1"/>
</dbReference>
<dbReference type="Gene3D" id="3.40.630.30">
    <property type="match status" value="1"/>
</dbReference>
<dbReference type="InterPro" id="IPR000182">
    <property type="entry name" value="GNAT_dom"/>
</dbReference>
<sequence length="185" mass="21040">MTKYVVESERLGLQHLSLEEHLEDYHAKQANEKTGKFIHREPSKSLEESRNLMIARHLPSAEAPYRELYAVLLRGSENSNGKPKMIASVGIPRVSADGKAVEVGYGVNPEYWGLGYAPEALKLFVHYYWNIRDGEKRDKIIAYTSPENIPSQRVLEKSGFAKAELIEKAYPAPDPVTKKMKWWPA</sequence>
<feature type="domain" description="N-acetyltransferase" evidence="1">
    <location>
        <begin position="36"/>
        <end position="181"/>
    </location>
</feature>
<dbReference type="KEGG" id="psco:LY89DRAFT_713761"/>
<dbReference type="InterPro" id="IPR016181">
    <property type="entry name" value="Acyl_CoA_acyltransferase"/>
</dbReference>
<dbReference type="InParanoid" id="A0A194XST9"/>
<name>A0A194XST9_MOLSC</name>
<reference evidence="2 3" key="1">
    <citation type="submission" date="2015-10" db="EMBL/GenBank/DDBJ databases">
        <title>Full genome of DAOMC 229536 Phialocephala scopiformis, a fungal endophyte of spruce producing the potent anti-insectan compound rugulosin.</title>
        <authorList>
            <consortium name="DOE Joint Genome Institute"/>
            <person name="Walker A.K."/>
            <person name="Frasz S.L."/>
            <person name="Seifert K.A."/>
            <person name="Miller J.D."/>
            <person name="Mondo S.J."/>
            <person name="Labutti K."/>
            <person name="Lipzen A."/>
            <person name="Dockter R."/>
            <person name="Kennedy M."/>
            <person name="Grigoriev I.V."/>
            <person name="Spatafora J.W."/>
        </authorList>
    </citation>
    <scope>NUCLEOTIDE SEQUENCE [LARGE SCALE GENOMIC DNA]</scope>
    <source>
        <strain evidence="2 3">CBS 120377</strain>
    </source>
</reference>
<keyword evidence="2" id="KW-0012">Acyltransferase</keyword>
<dbReference type="PROSITE" id="PS51186">
    <property type="entry name" value="GNAT"/>
    <property type="match status" value="1"/>
</dbReference>
<accession>A0A194XST9</accession>
<gene>
    <name evidence="2" type="ORF">LY89DRAFT_713761</name>
</gene>
<dbReference type="EMBL" id="KQ947405">
    <property type="protein sequence ID" value="KUJ23263.1"/>
    <property type="molecule type" value="Genomic_DNA"/>
</dbReference>
<keyword evidence="3" id="KW-1185">Reference proteome</keyword>
<organism evidence="2 3">
    <name type="scientific">Mollisia scopiformis</name>
    <name type="common">Conifer needle endophyte fungus</name>
    <name type="synonym">Phialocephala scopiformis</name>
    <dbReference type="NCBI Taxonomy" id="149040"/>
    <lineage>
        <taxon>Eukaryota</taxon>
        <taxon>Fungi</taxon>
        <taxon>Dikarya</taxon>
        <taxon>Ascomycota</taxon>
        <taxon>Pezizomycotina</taxon>
        <taxon>Leotiomycetes</taxon>
        <taxon>Helotiales</taxon>
        <taxon>Mollisiaceae</taxon>
        <taxon>Mollisia</taxon>
    </lineage>
</organism>
<dbReference type="GeneID" id="28827800"/>
<feature type="non-terminal residue" evidence="2">
    <location>
        <position position="185"/>
    </location>
</feature>
<proteinExistence type="predicted"/>
<protein>
    <submittedName>
        <fullName evidence="2">Acyl-CoA N-acyltransferase</fullName>
    </submittedName>
</protein>
<dbReference type="PANTHER" id="PTHR43792">
    <property type="entry name" value="GNAT FAMILY, PUTATIVE (AFU_ORTHOLOGUE AFUA_3G00765)-RELATED-RELATED"/>
    <property type="match status" value="1"/>
</dbReference>
<dbReference type="Pfam" id="PF13302">
    <property type="entry name" value="Acetyltransf_3"/>
    <property type="match status" value="1"/>
</dbReference>
<dbReference type="InterPro" id="IPR051531">
    <property type="entry name" value="N-acetyltransferase"/>
</dbReference>
<dbReference type="OrthoDB" id="4072826at2759"/>
<evidence type="ECO:0000313" key="2">
    <source>
        <dbReference type="EMBL" id="KUJ23263.1"/>
    </source>
</evidence>
<dbReference type="Proteomes" id="UP000070700">
    <property type="component" value="Unassembled WGS sequence"/>
</dbReference>
<dbReference type="RefSeq" id="XP_018077618.1">
    <property type="nucleotide sequence ID" value="XM_018218074.1"/>
</dbReference>
<dbReference type="SUPFAM" id="SSF55729">
    <property type="entry name" value="Acyl-CoA N-acyltransferases (Nat)"/>
    <property type="match status" value="1"/>
</dbReference>
<dbReference type="GO" id="GO:0016747">
    <property type="term" value="F:acyltransferase activity, transferring groups other than amino-acyl groups"/>
    <property type="evidence" value="ECO:0007669"/>
    <property type="project" value="InterPro"/>
</dbReference>
<evidence type="ECO:0000259" key="1">
    <source>
        <dbReference type="PROSITE" id="PS51186"/>
    </source>
</evidence>
<dbReference type="AlphaFoldDB" id="A0A194XST9"/>
<keyword evidence="2" id="KW-0808">Transferase</keyword>